<feature type="domain" description="DOMON" evidence="2">
    <location>
        <begin position="28"/>
        <end position="135"/>
    </location>
</feature>
<dbReference type="EMBL" id="CP092620">
    <property type="protein sequence ID" value="UMM11272.1"/>
    <property type="molecule type" value="Genomic_DNA"/>
</dbReference>
<name>A0AAE9DU20_CAEBR</name>
<reference evidence="4 6" key="1">
    <citation type="submission" date="2022-04" db="EMBL/GenBank/DDBJ databases">
        <title>Chromosome-level reference genomes for two strains of Caenorhabditis briggsae: an improved platform for comparative genomics.</title>
        <authorList>
            <person name="Stevens L."/>
            <person name="Andersen E."/>
        </authorList>
    </citation>
    <scope>NUCLEOTIDE SEQUENCE [LARGE SCALE GENOMIC DNA]</scope>
    <source>
        <strain evidence="4">VX34</strain>
        <tissue evidence="4">Whole-organism</tissue>
    </source>
</reference>
<accession>A0AAE9DU20</accession>
<dbReference type="Proteomes" id="UP000829354">
    <property type="component" value="Chromosome I"/>
</dbReference>
<dbReference type="PROSITE" id="PS50836">
    <property type="entry name" value="DOMON"/>
    <property type="match status" value="1"/>
</dbReference>
<feature type="signal peptide" evidence="1">
    <location>
        <begin position="1"/>
        <end position="20"/>
    </location>
</feature>
<dbReference type="InterPro" id="IPR045266">
    <property type="entry name" value="DOH_DOMON"/>
</dbReference>
<organism evidence="3 5">
    <name type="scientific">Caenorhabditis briggsae</name>
    <dbReference type="NCBI Taxonomy" id="6238"/>
    <lineage>
        <taxon>Eukaryota</taxon>
        <taxon>Metazoa</taxon>
        <taxon>Ecdysozoa</taxon>
        <taxon>Nematoda</taxon>
        <taxon>Chromadorea</taxon>
        <taxon>Rhabditida</taxon>
        <taxon>Rhabditina</taxon>
        <taxon>Rhabditomorpha</taxon>
        <taxon>Rhabditoidea</taxon>
        <taxon>Rhabditidae</taxon>
        <taxon>Peloderinae</taxon>
        <taxon>Caenorhabditis</taxon>
    </lineage>
</organism>
<evidence type="ECO:0000313" key="4">
    <source>
        <dbReference type="EMBL" id="UMM11272.1"/>
    </source>
</evidence>
<evidence type="ECO:0000313" key="5">
    <source>
        <dbReference type="Proteomes" id="UP000827892"/>
    </source>
</evidence>
<reference evidence="3 5" key="2">
    <citation type="submission" date="2022-05" db="EMBL/GenBank/DDBJ databases">
        <title>Chromosome-level reference genomes for two strains of Caenorhabditis briggsae: an improved platform for comparative genomics.</title>
        <authorList>
            <person name="Stevens L."/>
            <person name="Andersen E.C."/>
        </authorList>
    </citation>
    <scope>NUCLEOTIDE SEQUENCE [LARGE SCALE GENOMIC DNA]</scope>
    <source>
        <strain evidence="3">QX1410_ONT</strain>
        <tissue evidence="3">Whole-organism</tissue>
    </source>
</reference>
<evidence type="ECO:0000313" key="6">
    <source>
        <dbReference type="Proteomes" id="UP000829354"/>
    </source>
</evidence>
<dbReference type="PANTHER" id="PTHR36516:SF1">
    <property type="entry name" value="DOMON DOMAIN-CONTAINING PROTEIN"/>
    <property type="match status" value="1"/>
</dbReference>
<dbReference type="PANTHER" id="PTHR36516">
    <property type="entry name" value="PROTEIN CBG04168-RELATED"/>
    <property type="match status" value="1"/>
</dbReference>
<dbReference type="Proteomes" id="UP000827892">
    <property type="component" value="Chromosome I"/>
</dbReference>
<dbReference type="Pfam" id="PF03351">
    <property type="entry name" value="DOMON"/>
    <property type="match status" value="1"/>
</dbReference>
<evidence type="ECO:0000259" key="2">
    <source>
        <dbReference type="PROSITE" id="PS50836"/>
    </source>
</evidence>
<dbReference type="EMBL" id="CP090891">
    <property type="protein sequence ID" value="ULU10342.1"/>
    <property type="molecule type" value="Genomic_DNA"/>
</dbReference>
<dbReference type="CDD" id="cd09631">
    <property type="entry name" value="DOMON_DOH"/>
    <property type="match status" value="1"/>
</dbReference>
<evidence type="ECO:0000313" key="3">
    <source>
        <dbReference type="EMBL" id="ULU10342.1"/>
    </source>
</evidence>
<protein>
    <recommendedName>
        <fullName evidence="2">DOMON domain-containing protein</fullName>
    </recommendedName>
</protein>
<sequence length="226" mass="24254">MFVFVVGTLIVSLLVQIGETAKCTAKSGDISARWQVVDGELTVEVTTNNIGNNEWSAVGFGPDMSDLNVVIFQVVDFKPSLVTGTTQGYGAPTLDSSPSVTLQSLNYNSNTMVARFARPLGSLSTCTTWNFVTDGAIEDGSIGYHNTAPHSFFNAQPISGSSLASLGSPEIQITDVCPNVCTGVFTQRDVAVDPVPQAAIYNNRISNRFDTLFDSSSRKRRSSRLL</sequence>
<proteinExistence type="predicted"/>
<gene>
    <name evidence="3" type="ORF">L3Y34_014559</name>
    <name evidence="4" type="ORF">L5515_000638</name>
</gene>
<feature type="chain" id="PRO_5044706962" description="DOMON domain-containing protein" evidence="1">
    <location>
        <begin position="21"/>
        <end position="226"/>
    </location>
</feature>
<keyword evidence="6" id="KW-1185">Reference proteome</keyword>
<dbReference type="InterPro" id="IPR005018">
    <property type="entry name" value="DOMON_domain"/>
</dbReference>
<dbReference type="AlphaFoldDB" id="A0AAE9DU20"/>
<keyword evidence="1" id="KW-0732">Signal</keyword>
<evidence type="ECO:0000256" key="1">
    <source>
        <dbReference type="SAM" id="SignalP"/>
    </source>
</evidence>